<feature type="region of interest" description="Disordered" evidence="2">
    <location>
        <begin position="546"/>
        <end position="570"/>
    </location>
</feature>
<feature type="coiled-coil region" evidence="1">
    <location>
        <begin position="684"/>
        <end position="739"/>
    </location>
</feature>
<dbReference type="AlphaFoldDB" id="A0A507F7R9"/>
<evidence type="ECO:0000313" key="4">
    <source>
        <dbReference type="Proteomes" id="UP000320333"/>
    </source>
</evidence>
<protein>
    <submittedName>
        <fullName evidence="3">Uncharacterized protein</fullName>
    </submittedName>
</protein>
<keyword evidence="1" id="KW-0175">Coiled coil</keyword>
<feature type="region of interest" description="Disordered" evidence="2">
    <location>
        <begin position="846"/>
        <end position="954"/>
    </location>
</feature>
<dbReference type="Proteomes" id="UP000320333">
    <property type="component" value="Unassembled WGS sequence"/>
</dbReference>
<organism evidence="3 4">
    <name type="scientific">Chytriomyces confervae</name>
    <dbReference type="NCBI Taxonomy" id="246404"/>
    <lineage>
        <taxon>Eukaryota</taxon>
        <taxon>Fungi</taxon>
        <taxon>Fungi incertae sedis</taxon>
        <taxon>Chytridiomycota</taxon>
        <taxon>Chytridiomycota incertae sedis</taxon>
        <taxon>Chytridiomycetes</taxon>
        <taxon>Chytridiales</taxon>
        <taxon>Chytriomycetaceae</taxon>
        <taxon>Chytriomyces</taxon>
    </lineage>
</organism>
<dbReference type="OrthoDB" id="2117670at2759"/>
<accession>A0A507F7R9</accession>
<gene>
    <name evidence="3" type="ORF">CcCBS67573_g06074</name>
</gene>
<evidence type="ECO:0000256" key="1">
    <source>
        <dbReference type="SAM" id="Coils"/>
    </source>
</evidence>
<reference evidence="3 4" key="1">
    <citation type="journal article" date="2019" name="Sci. Rep.">
        <title>Comparative genomics of chytrid fungi reveal insights into the obligate biotrophic and pathogenic lifestyle of Synchytrium endobioticum.</title>
        <authorList>
            <person name="van de Vossenberg B.T.L.H."/>
            <person name="Warris S."/>
            <person name="Nguyen H.D.T."/>
            <person name="van Gent-Pelzer M.P.E."/>
            <person name="Joly D.L."/>
            <person name="van de Geest H.C."/>
            <person name="Bonants P.J.M."/>
            <person name="Smith D.S."/>
            <person name="Levesque C.A."/>
            <person name="van der Lee T.A.J."/>
        </authorList>
    </citation>
    <scope>NUCLEOTIDE SEQUENCE [LARGE SCALE GENOMIC DNA]</scope>
    <source>
        <strain evidence="3 4">CBS 675.73</strain>
    </source>
</reference>
<feature type="compositionally biased region" description="Polar residues" evidence="2">
    <location>
        <begin position="918"/>
        <end position="929"/>
    </location>
</feature>
<feature type="compositionally biased region" description="Basic and acidic residues" evidence="2">
    <location>
        <begin position="550"/>
        <end position="564"/>
    </location>
</feature>
<proteinExistence type="predicted"/>
<keyword evidence="4" id="KW-1185">Reference proteome</keyword>
<feature type="region of interest" description="Disordered" evidence="2">
    <location>
        <begin position="109"/>
        <end position="135"/>
    </location>
</feature>
<name>A0A507F7R9_9FUNG</name>
<feature type="region of interest" description="Disordered" evidence="2">
    <location>
        <begin position="747"/>
        <end position="796"/>
    </location>
</feature>
<feature type="compositionally biased region" description="Basic and acidic residues" evidence="2">
    <location>
        <begin position="259"/>
        <end position="278"/>
    </location>
</feature>
<evidence type="ECO:0000256" key="2">
    <source>
        <dbReference type="SAM" id="MobiDB-lite"/>
    </source>
</evidence>
<comment type="caution">
    <text evidence="3">The sequence shown here is derived from an EMBL/GenBank/DDBJ whole genome shotgun (WGS) entry which is preliminary data.</text>
</comment>
<dbReference type="EMBL" id="QEAP01000242">
    <property type="protein sequence ID" value="TPX71657.1"/>
    <property type="molecule type" value="Genomic_DNA"/>
</dbReference>
<feature type="compositionally biased region" description="Polar residues" evidence="2">
    <location>
        <begin position="756"/>
        <end position="773"/>
    </location>
</feature>
<evidence type="ECO:0000313" key="3">
    <source>
        <dbReference type="EMBL" id="TPX71657.1"/>
    </source>
</evidence>
<feature type="coiled-coil region" evidence="1">
    <location>
        <begin position="38"/>
        <end position="96"/>
    </location>
</feature>
<feature type="region of interest" description="Disordered" evidence="2">
    <location>
        <begin position="259"/>
        <end position="282"/>
    </location>
</feature>
<feature type="compositionally biased region" description="Polar residues" evidence="2">
    <location>
        <begin position="850"/>
        <end position="864"/>
    </location>
</feature>
<feature type="compositionally biased region" description="Polar residues" evidence="2">
    <location>
        <begin position="124"/>
        <end position="134"/>
    </location>
</feature>
<sequence>MEELHEPDVTIDLPAKYIAVLEERMQLAGQLTEAMRGLRAATDKLEALTSDLTGCRQEVLTLAAQLEALQADRAKEVQLDAENKELQRQVTALKAQGAMVVGVTRESTAVRRSSSRLDAPALDSSANTTPQLARSSKRLKLATDNMDVDASLSLENATLTNRNSVGELHASHPTRQSRTSMSALMTAAGSPVASIDEHVVKIGSGSLRIIKCKYCSLSICGDHRARWVKHVGGCTSAPESTRALFSTDLIPSSEDIAKSEAAEDGSVKGAREGDDHTIVSEPWDPNERVIDHHVLKRGVGPSRVVSCRYCSEPIRSKERKLWTRHVAACLKVPESTRILFGGQPNVAADASIETPSADIGESITDLNRAPASSVILSAEESPVHAKKAPDSASKAPVQTVSVTELAPLRPYPTDPPKTLMDGSENTLRFRAWMDIVRYQKPGYVIVNATGLKMTTFKKLYNFKEVRMVPETSTSKFSNGCYAIPEYLQQAFMAHFKGDPRHVIVPEDHQTPFAGVPVKIITSNQRASSTTRAVELQPVAAEENLAAAAAESKDHPRNPSEDTEKNGGSVVKPQGTRYISIIRGIMPEFQSLPDEARKAVKRGVRLFLEAELGASSSDWVLTKGGGTMYMVPDSLVETFKEWKVPANMEVEGLGAKLAIMKHKQIELEQEIGHVEDETARARESLAAAVALASQLREQVAELRTRVGTDVGSEGQGTQKLAALQAENAGLVQEVAALRASLETGSGPKRSIRLVLNPNPNVNMDESAESSSSETVNKKQRSDAHATTVSGDDDDAIDSHVVRTGSGSSRKVNCVHCDGFIKTAPGCGRREWRRHMRVCTKAPAEVKKQFATDKSSNSRRSTNDSQEIAPLVIRRNPAGFAVVKDDGSNGDSTMKENAATHGDSASAASFPSKSPRITARLNTAGSHQNSVPDVGAPVVNSRHVSGDKSSAYSSPKVANLKMPKSPLFQEVHDIQFTALKPYDHEPPPFLHDGTPNTEGYRSWSDVIKYQIPTLQVFKATGLKVTSFKRLHKMPEIKVSPHGTIREKHMAFGIPENMQAAFVLHVLGRDKDRVPESMDTEMKL</sequence>